<sequence length="97" mass="10064">MVDPLIVIGLVIVLIELVKELALRLALDARLTKQVVIPLSVLALSIALNALNAFLFAGPVVGQPPDGAVREAVLQGIQYGAMASGIYSLGKAAMGRS</sequence>
<dbReference type="Proteomes" id="UP001332192">
    <property type="component" value="Chromosome"/>
</dbReference>
<keyword evidence="1" id="KW-0472">Membrane</keyword>
<feature type="transmembrane region" description="Helical" evidence="1">
    <location>
        <begin position="6"/>
        <end position="23"/>
    </location>
</feature>
<dbReference type="RefSeq" id="WP_324716631.1">
    <property type="nucleotide sequence ID" value="NZ_CP141615.1"/>
</dbReference>
<feature type="transmembrane region" description="Helical" evidence="1">
    <location>
        <begin position="35"/>
        <end position="57"/>
    </location>
</feature>
<accession>A0ABZ1BXX5</accession>
<proteinExistence type="predicted"/>
<organism evidence="2 3">
    <name type="scientific">Carboxydichorda subterranea</name>
    <dbReference type="NCBI Taxonomy" id="3109565"/>
    <lineage>
        <taxon>Bacteria</taxon>
        <taxon>Bacillati</taxon>
        <taxon>Bacillota</taxon>
        <taxon>Limnochordia</taxon>
        <taxon>Limnochordales</taxon>
        <taxon>Geochordaceae</taxon>
        <taxon>Carboxydichorda</taxon>
    </lineage>
</organism>
<name>A0ABZ1BXX5_9FIRM</name>
<gene>
    <name evidence="2" type="ORF">U7230_14965</name>
</gene>
<evidence type="ECO:0000256" key="1">
    <source>
        <dbReference type="SAM" id="Phobius"/>
    </source>
</evidence>
<evidence type="ECO:0000313" key="3">
    <source>
        <dbReference type="Proteomes" id="UP001332192"/>
    </source>
</evidence>
<evidence type="ECO:0008006" key="4">
    <source>
        <dbReference type="Google" id="ProtNLM"/>
    </source>
</evidence>
<keyword evidence="1" id="KW-1133">Transmembrane helix</keyword>
<evidence type="ECO:0000313" key="2">
    <source>
        <dbReference type="EMBL" id="WRP17360.1"/>
    </source>
</evidence>
<reference evidence="2 3" key="1">
    <citation type="journal article" date="2024" name="Front. Microbiol.">
        <title>Novel thermophilic genera Geochorda gen. nov. and Carboxydochorda gen. nov. from the deep terrestrial subsurface reveal the ecophysiological diversity in the class Limnochordia.</title>
        <authorList>
            <person name="Karnachuk O.V."/>
            <person name="Lukina A.P."/>
            <person name="Avakyan M.R."/>
            <person name="Kadnikov V.V."/>
            <person name="Begmatov S."/>
            <person name="Beletsky A.V."/>
            <person name="Vlasova K.G."/>
            <person name="Novikov A.A."/>
            <person name="Shcherbakova V.A."/>
            <person name="Mardanov A.V."/>
            <person name="Ravin N.V."/>
        </authorList>
    </citation>
    <scope>NUCLEOTIDE SEQUENCE [LARGE SCALE GENOMIC DNA]</scope>
    <source>
        <strain evidence="2 3">L945</strain>
    </source>
</reference>
<keyword evidence="3" id="KW-1185">Reference proteome</keyword>
<dbReference type="EMBL" id="CP141615">
    <property type="protein sequence ID" value="WRP17360.1"/>
    <property type="molecule type" value="Genomic_DNA"/>
</dbReference>
<keyword evidence="1" id="KW-0812">Transmembrane</keyword>
<protein>
    <recommendedName>
        <fullName evidence="4">Holin</fullName>
    </recommendedName>
</protein>